<keyword evidence="2 10" id="KW-0349">Heme</keyword>
<dbReference type="CTD" id="3620"/>
<reference evidence="13" key="1">
    <citation type="submission" date="2025-08" db="UniProtKB">
        <authorList>
            <consortium name="RefSeq"/>
        </authorList>
    </citation>
    <scope>IDENTIFICATION</scope>
</reference>
<keyword evidence="4 11" id="KW-0391">Immunity</keyword>
<keyword evidence="6 11" id="KW-0560">Oxidoreductase</keyword>
<dbReference type="GO" id="GO:0019441">
    <property type="term" value="P:L-tryptophan catabolic process to kynurenine"/>
    <property type="evidence" value="ECO:0007669"/>
    <property type="project" value="UniProtKB-UniRule"/>
</dbReference>
<evidence type="ECO:0000256" key="2">
    <source>
        <dbReference type="ARBA" id="ARBA00022617"/>
    </source>
</evidence>
<comment type="similarity">
    <text evidence="1 11">Belongs to the indoleamine 2,3-dioxygenase family.</text>
</comment>
<evidence type="ECO:0000256" key="11">
    <source>
        <dbReference type="RuleBase" id="RU369119"/>
    </source>
</evidence>
<sequence length="404" mass="44961">MALAEASPLESSWKITEEYHIDEDVGFALPNPLEMLPDKYDAWIFIVKHLSELIESGQLRAEVEKLPMLSIDDLEGHKLQRLAHLVLGYITMAYVWDRGDGDVRKVLPSNIAIPYCKLSEKLGLPPILVYADCVLANWKKKDPNGPMTYENMDILFSFPGGSCSKGFFLVSLLVEIAAASAIKIIPIIFNAVQQQDLDLLQEALQDIASCLNKALEEFRQIHEHVDPKLFFNVLRIYLSGWKGNPQLSEGLLYKGVWDTPKKFAGGSAAQSSIFQCFDVLLGIQQSASGVPLESAAEFLQDMRTYMPPAHQHFLRSLESGPSVREFVLSKGDPGLQEAYDACVRALVSLRSYHLQIVTKYIVIPASQQSREPSGLENKGTGGTDIMNFLKTVRSTTQKSLLKEG</sequence>
<comment type="pathway">
    <text evidence="9">Amino-acid degradation; L-tryptophan degradation via kynurenine pathway; L-kynurenine from L-tryptophan: step 1/2.</text>
</comment>
<dbReference type="PANTHER" id="PTHR28657">
    <property type="entry name" value="INDOLEAMINE 2,3-DIOXYGENASE"/>
    <property type="match status" value="1"/>
</dbReference>
<keyword evidence="3 10" id="KW-0479">Metal-binding</keyword>
<keyword evidence="11" id="KW-0963">Cytoplasm</keyword>
<comment type="catalytic activity">
    <reaction evidence="11">
        <text>L-tryptophan + O2 = N-formyl-L-kynurenine</text>
        <dbReference type="Rhea" id="RHEA:24536"/>
        <dbReference type="ChEBI" id="CHEBI:15379"/>
        <dbReference type="ChEBI" id="CHEBI:57912"/>
        <dbReference type="ChEBI" id="CHEBI:58629"/>
    </reaction>
</comment>
<dbReference type="GO" id="GO:0033754">
    <property type="term" value="F:indoleamine 2,3-dioxygenase activity"/>
    <property type="evidence" value="ECO:0007669"/>
    <property type="project" value="UniProtKB-EC"/>
</dbReference>
<dbReference type="OrthoDB" id="10262710at2759"/>
<dbReference type="Gene3D" id="1.20.58.480">
    <property type="match status" value="1"/>
</dbReference>
<comment type="catalytic activity">
    <reaction evidence="11">
        <text>D-tryptophan + O2 = N-formyl-D-kynurenine</text>
        <dbReference type="Rhea" id="RHEA:14189"/>
        <dbReference type="ChEBI" id="CHEBI:15379"/>
        <dbReference type="ChEBI" id="CHEBI:57719"/>
        <dbReference type="ChEBI" id="CHEBI:60051"/>
        <dbReference type="EC" id="1.13.11.52"/>
    </reaction>
</comment>
<accession>A0A1U7TA43</accession>
<protein>
    <recommendedName>
        <fullName evidence="11">Indoleamine 2,3-dioxygenase 1</fullName>
        <shortName evidence="11">IDO-1</shortName>
        <ecNumber evidence="11">1.13.11.52</ecNumber>
    </recommendedName>
</protein>
<dbReference type="GO" id="GO:0020037">
    <property type="term" value="F:heme binding"/>
    <property type="evidence" value="ECO:0007669"/>
    <property type="project" value="UniProtKB-UniRule"/>
</dbReference>
<dbReference type="Proteomes" id="UP000189704">
    <property type="component" value="Unplaced"/>
</dbReference>
<dbReference type="Pfam" id="PF01231">
    <property type="entry name" value="IDO"/>
    <property type="match status" value="1"/>
</dbReference>
<dbReference type="RefSeq" id="XP_008049827.1">
    <property type="nucleotide sequence ID" value="XM_008051636.1"/>
</dbReference>
<evidence type="ECO:0000256" key="10">
    <source>
        <dbReference type="PIRSR" id="PIRSR600898-1"/>
    </source>
</evidence>
<evidence type="ECO:0000256" key="5">
    <source>
        <dbReference type="ARBA" id="ARBA00022964"/>
    </source>
</evidence>
<evidence type="ECO:0000256" key="1">
    <source>
        <dbReference type="ARBA" id="ARBA00007119"/>
    </source>
</evidence>
<dbReference type="PANTHER" id="PTHR28657:SF2">
    <property type="entry name" value="INDOLEAMINE 2,3-DIOXYGENASE 1"/>
    <property type="match status" value="1"/>
</dbReference>
<evidence type="ECO:0000313" key="12">
    <source>
        <dbReference type="Proteomes" id="UP000189704"/>
    </source>
</evidence>
<dbReference type="GO" id="GO:0005829">
    <property type="term" value="C:cytosol"/>
    <property type="evidence" value="ECO:0007669"/>
    <property type="project" value="UniProtKB-SubCell"/>
</dbReference>
<dbReference type="GO" id="GO:0046872">
    <property type="term" value="F:metal ion binding"/>
    <property type="evidence" value="ECO:0007669"/>
    <property type="project" value="UniProtKB-UniRule"/>
</dbReference>
<evidence type="ECO:0000313" key="13">
    <source>
        <dbReference type="RefSeq" id="XP_008049827.1"/>
    </source>
</evidence>
<evidence type="ECO:0000256" key="3">
    <source>
        <dbReference type="ARBA" id="ARBA00022723"/>
    </source>
</evidence>
<comment type="subunit">
    <text evidence="11">Monomer.</text>
</comment>
<evidence type="ECO:0000256" key="8">
    <source>
        <dbReference type="ARBA" id="ARBA00023079"/>
    </source>
</evidence>
<dbReference type="GeneID" id="103253231"/>
<dbReference type="GO" id="GO:0034354">
    <property type="term" value="P:'de novo' NAD+ biosynthetic process from L-tryptophan"/>
    <property type="evidence" value="ECO:0007669"/>
    <property type="project" value="TreeGrafter"/>
</dbReference>
<dbReference type="GO" id="GO:0002376">
    <property type="term" value="P:immune system process"/>
    <property type="evidence" value="ECO:0007669"/>
    <property type="project" value="UniProtKB-KW"/>
</dbReference>
<dbReference type="EC" id="1.13.11.52" evidence="11"/>
<feature type="binding site" description="proximal binding residue" evidence="10">
    <location>
        <position position="353"/>
    </location>
    <ligand>
        <name>heme b</name>
        <dbReference type="ChEBI" id="CHEBI:60344"/>
    </ligand>
    <ligandPart>
        <name>Fe</name>
        <dbReference type="ChEBI" id="CHEBI:18248"/>
    </ligandPart>
</feature>
<comment type="subcellular location">
    <subcellularLocation>
        <location evidence="11">Cytoplasm</location>
        <location evidence="11">Cytosol</location>
    </subcellularLocation>
</comment>
<gene>
    <name evidence="13" type="primary">IDO1</name>
</gene>
<dbReference type="InterPro" id="IPR037217">
    <property type="entry name" value="Trp/Indoleamine_2_3_dOase-like"/>
</dbReference>
<comment type="function">
    <text evidence="11">Catalyzes the first and rate limiting step of the catabolism of tryptophan along the kynurenine pathway. Involved in immune regulation.</text>
</comment>
<dbReference type="GO" id="GO:0004833">
    <property type="term" value="F:L-tryptophan 2,3-dioxygenase activity"/>
    <property type="evidence" value="ECO:0007669"/>
    <property type="project" value="TreeGrafter"/>
</dbReference>
<dbReference type="AlphaFoldDB" id="A0A1U7TA43"/>
<proteinExistence type="inferred from homology"/>
<evidence type="ECO:0000256" key="7">
    <source>
        <dbReference type="ARBA" id="ARBA00023004"/>
    </source>
</evidence>
<dbReference type="STRING" id="1868482.ENSTSYP00000003661"/>
<dbReference type="KEGG" id="csyr:103253231"/>
<evidence type="ECO:0000256" key="6">
    <source>
        <dbReference type="ARBA" id="ARBA00023002"/>
    </source>
</evidence>
<organism evidence="12 13">
    <name type="scientific">Carlito syrichta</name>
    <name type="common">Philippine tarsier</name>
    <name type="synonym">Tarsius syrichta</name>
    <dbReference type="NCBI Taxonomy" id="1868482"/>
    <lineage>
        <taxon>Eukaryota</taxon>
        <taxon>Metazoa</taxon>
        <taxon>Chordata</taxon>
        <taxon>Craniata</taxon>
        <taxon>Vertebrata</taxon>
        <taxon>Euteleostomi</taxon>
        <taxon>Mammalia</taxon>
        <taxon>Eutheria</taxon>
        <taxon>Euarchontoglires</taxon>
        <taxon>Primates</taxon>
        <taxon>Haplorrhini</taxon>
        <taxon>Tarsiiformes</taxon>
        <taxon>Tarsiidae</taxon>
        <taxon>Carlito</taxon>
    </lineage>
</organism>
<dbReference type="PROSITE" id="PS00876">
    <property type="entry name" value="IDO_1"/>
    <property type="match status" value="1"/>
</dbReference>
<evidence type="ECO:0000256" key="4">
    <source>
        <dbReference type="ARBA" id="ARBA00022859"/>
    </source>
</evidence>
<dbReference type="FunFam" id="1.20.58.480:FF:000003">
    <property type="entry name" value="Indoleamine 2,3-dioxygenase 1"/>
    <property type="match status" value="1"/>
</dbReference>
<keyword evidence="5 11" id="KW-0223">Dioxygenase</keyword>
<name>A0A1U7TA43_CARSF</name>
<dbReference type="InterPro" id="IPR000898">
    <property type="entry name" value="Indolamine_dOase"/>
</dbReference>
<keyword evidence="7 10" id="KW-0408">Iron</keyword>
<evidence type="ECO:0000256" key="9">
    <source>
        <dbReference type="ARBA" id="ARBA00060570"/>
    </source>
</evidence>
<keyword evidence="12" id="KW-1185">Reference proteome</keyword>
<dbReference type="SUPFAM" id="SSF140959">
    <property type="entry name" value="Indolic compounds 2,3-dioxygenase-like"/>
    <property type="match status" value="1"/>
</dbReference>
<keyword evidence="8 11" id="KW-0823">Tryptophan catabolism</keyword>